<evidence type="ECO:0000313" key="2">
    <source>
        <dbReference type="Proteomes" id="UP000010164"/>
    </source>
</evidence>
<accession>L0WCZ2</accession>
<proteinExistence type="predicted"/>
<dbReference type="RefSeq" id="WP_008929736.1">
    <property type="nucleotide sequence ID" value="NZ_AMRJ01000022.1"/>
</dbReference>
<dbReference type="OrthoDB" id="6078852at2"/>
<evidence type="ECO:0000313" key="1">
    <source>
        <dbReference type="EMBL" id="EKF73610.1"/>
    </source>
</evidence>
<dbReference type="EMBL" id="AMRJ01000022">
    <property type="protein sequence ID" value="EKF73610.1"/>
    <property type="molecule type" value="Genomic_DNA"/>
</dbReference>
<protein>
    <submittedName>
        <fullName evidence="1">Uncharacterized protein</fullName>
    </submittedName>
</protein>
<dbReference type="PATRIC" id="fig|1177179.3.peg.2550"/>
<gene>
    <name evidence="1" type="ORF">A11A3_12820</name>
</gene>
<dbReference type="Proteomes" id="UP000010164">
    <property type="component" value="Unassembled WGS sequence"/>
</dbReference>
<reference evidence="1 2" key="1">
    <citation type="journal article" date="2012" name="J. Bacteriol.">
        <title>Genome Sequence of the Alkane-Degrading Bacterium Alcanivorax hongdengensis Type Strain A-11-3.</title>
        <authorList>
            <person name="Lai Q."/>
            <person name="Shao Z."/>
        </authorList>
    </citation>
    <scope>NUCLEOTIDE SEQUENCE [LARGE SCALE GENOMIC DNA]</scope>
    <source>
        <strain evidence="1 2">A-11-3</strain>
    </source>
</reference>
<dbReference type="STRING" id="1177179.A11A3_12820"/>
<name>L0WCZ2_9GAMM</name>
<organism evidence="1 2">
    <name type="scientific">Alcanivorax hongdengensis A-11-3</name>
    <dbReference type="NCBI Taxonomy" id="1177179"/>
    <lineage>
        <taxon>Bacteria</taxon>
        <taxon>Pseudomonadati</taxon>
        <taxon>Pseudomonadota</taxon>
        <taxon>Gammaproteobacteria</taxon>
        <taxon>Oceanospirillales</taxon>
        <taxon>Alcanivoracaceae</taxon>
        <taxon>Alcanivorax</taxon>
    </lineage>
</organism>
<keyword evidence="2" id="KW-1185">Reference proteome</keyword>
<comment type="caution">
    <text evidence="1">The sequence shown here is derived from an EMBL/GenBank/DDBJ whole genome shotgun (WGS) entry which is preliminary data.</text>
</comment>
<dbReference type="AlphaFoldDB" id="L0WCZ2"/>
<sequence length="84" mass="9203">MIHLLGFSQLHSDQGQSFLALYDEGDICIFTDAGLMLASTLPLRGPGYCLQHPTLDMPASDLPTLDHNAMLDLLAEHGPCTSWY</sequence>